<protein>
    <submittedName>
        <fullName evidence="1">Uncharacterized protein</fullName>
    </submittedName>
</protein>
<dbReference type="AlphaFoldDB" id="A0A2U3LQ16"/>
<evidence type="ECO:0000313" key="1">
    <source>
        <dbReference type="EMBL" id="SPF54023.1"/>
    </source>
</evidence>
<dbReference type="Proteomes" id="UP000238916">
    <property type="component" value="Unassembled WGS sequence"/>
</dbReference>
<gene>
    <name evidence="1" type="ORF">SBF1_7270002</name>
</gene>
<accession>A0A2U3LQ16</accession>
<reference evidence="2" key="1">
    <citation type="submission" date="2018-02" db="EMBL/GenBank/DDBJ databases">
        <authorList>
            <person name="Hausmann B."/>
        </authorList>
    </citation>
    <scope>NUCLEOTIDE SEQUENCE [LARGE SCALE GENOMIC DNA]</scope>
    <source>
        <strain evidence="2">Peat soil MAG SbF1</strain>
    </source>
</reference>
<sequence>MSPLNIQKISEDDVIMLISKLCNGNELGILKRDDQAKALGNKNYRQAFRG</sequence>
<organism evidence="1 2">
    <name type="scientific">Candidatus Desulfosporosinus infrequens</name>
    <dbReference type="NCBI Taxonomy" id="2043169"/>
    <lineage>
        <taxon>Bacteria</taxon>
        <taxon>Bacillati</taxon>
        <taxon>Bacillota</taxon>
        <taxon>Clostridia</taxon>
        <taxon>Eubacteriales</taxon>
        <taxon>Desulfitobacteriaceae</taxon>
        <taxon>Desulfosporosinus</taxon>
    </lineage>
</organism>
<dbReference type="EMBL" id="OMOF01000698">
    <property type="protein sequence ID" value="SPF54023.1"/>
    <property type="molecule type" value="Genomic_DNA"/>
</dbReference>
<evidence type="ECO:0000313" key="2">
    <source>
        <dbReference type="Proteomes" id="UP000238916"/>
    </source>
</evidence>
<proteinExistence type="predicted"/>
<name>A0A2U3LQ16_9FIRM</name>